<dbReference type="SUPFAM" id="SSF55797">
    <property type="entry name" value="PR-1-like"/>
    <property type="match status" value="1"/>
</dbReference>
<dbReference type="AlphaFoldDB" id="A7S310"/>
<dbReference type="OMA" id="AKWWASS"/>
<feature type="domain" description="SCP" evidence="1">
    <location>
        <begin position="1"/>
        <end position="142"/>
    </location>
</feature>
<dbReference type="eggNOG" id="KOG3017">
    <property type="taxonomic scope" value="Eukaryota"/>
</dbReference>
<dbReference type="CDD" id="cd05382">
    <property type="entry name" value="CAP_GAPR1-like"/>
    <property type="match status" value="1"/>
</dbReference>
<dbReference type="FunFam" id="3.40.33.10:FF:000010">
    <property type="entry name" value="Predicted protein"/>
    <property type="match status" value="1"/>
</dbReference>
<organism evidence="2 3">
    <name type="scientific">Nematostella vectensis</name>
    <name type="common">Starlet sea anemone</name>
    <dbReference type="NCBI Taxonomy" id="45351"/>
    <lineage>
        <taxon>Eukaryota</taxon>
        <taxon>Metazoa</taxon>
        <taxon>Cnidaria</taxon>
        <taxon>Anthozoa</taxon>
        <taxon>Hexacorallia</taxon>
        <taxon>Actiniaria</taxon>
        <taxon>Edwardsiidae</taxon>
        <taxon>Nematostella</taxon>
    </lineage>
</organism>
<dbReference type="Proteomes" id="UP000001593">
    <property type="component" value="Unassembled WGS sequence"/>
</dbReference>
<dbReference type="FunCoup" id="A7S310">
    <property type="interactions" value="11"/>
</dbReference>
<protein>
    <recommendedName>
        <fullName evidence="1">SCP domain-containing protein</fullName>
    </recommendedName>
</protein>
<evidence type="ECO:0000313" key="3">
    <source>
        <dbReference type="Proteomes" id="UP000001593"/>
    </source>
</evidence>
<dbReference type="SMART" id="SM00198">
    <property type="entry name" value="SCP"/>
    <property type="match status" value="1"/>
</dbReference>
<evidence type="ECO:0000313" key="2">
    <source>
        <dbReference type="EMBL" id="EDO41919.1"/>
    </source>
</evidence>
<proteinExistence type="predicted"/>
<dbReference type="GO" id="GO:0005615">
    <property type="term" value="C:extracellular space"/>
    <property type="evidence" value="ECO:0000318"/>
    <property type="project" value="GO_Central"/>
</dbReference>
<reference evidence="2 3" key="1">
    <citation type="journal article" date="2007" name="Science">
        <title>Sea anemone genome reveals ancestral eumetazoan gene repertoire and genomic organization.</title>
        <authorList>
            <person name="Putnam N.H."/>
            <person name="Srivastava M."/>
            <person name="Hellsten U."/>
            <person name="Dirks B."/>
            <person name="Chapman J."/>
            <person name="Salamov A."/>
            <person name="Terry A."/>
            <person name="Shapiro H."/>
            <person name="Lindquist E."/>
            <person name="Kapitonov V.V."/>
            <person name="Jurka J."/>
            <person name="Genikhovich G."/>
            <person name="Grigoriev I.V."/>
            <person name="Lucas S.M."/>
            <person name="Steele R.E."/>
            <person name="Finnerty J.R."/>
            <person name="Technau U."/>
            <person name="Martindale M.Q."/>
            <person name="Rokhsar D.S."/>
        </authorList>
    </citation>
    <scope>NUCLEOTIDE SEQUENCE [LARGE SCALE GENOMIC DNA]</scope>
    <source>
        <strain evidence="3">CH2 X CH6</strain>
    </source>
</reference>
<dbReference type="EMBL" id="DS469571">
    <property type="protein sequence ID" value="EDO41919.1"/>
    <property type="molecule type" value="Genomic_DNA"/>
</dbReference>
<dbReference type="PROSITE" id="PS01009">
    <property type="entry name" value="CRISP_1"/>
    <property type="match status" value="1"/>
</dbReference>
<dbReference type="PANTHER" id="PTHR10334">
    <property type="entry name" value="CYSTEINE-RICH SECRETORY PROTEIN-RELATED"/>
    <property type="match status" value="1"/>
</dbReference>
<dbReference type="Pfam" id="PF00188">
    <property type="entry name" value="CAP"/>
    <property type="match status" value="1"/>
</dbReference>
<dbReference type="PRINTS" id="PR00837">
    <property type="entry name" value="V5TPXLIKE"/>
</dbReference>
<name>A7S310_NEMVE</name>
<keyword evidence="3" id="KW-1185">Reference proteome</keyword>
<dbReference type="HOGENOM" id="CLU_035730_9_1_1"/>
<feature type="non-terminal residue" evidence="2">
    <location>
        <position position="153"/>
    </location>
</feature>
<dbReference type="STRING" id="45351.A7S310"/>
<dbReference type="InterPro" id="IPR014044">
    <property type="entry name" value="CAP_dom"/>
</dbReference>
<evidence type="ECO:0000259" key="1">
    <source>
        <dbReference type="SMART" id="SM00198"/>
    </source>
</evidence>
<dbReference type="InterPro" id="IPR001283">
    <property type="entry name" value="CRISP-related"/>
</dbReference>
<dbReference type="Gene3D" id="3.40.33.10">
    <property type="entry name" value="CAP"/>
    <property type="match status" value="1"/>
</dbReference>
<dbReference type="InterPro" id="IPR034113">
    <property type="entry name" value="SCP_GAPR1-like"/>
</dbReference>
<dbReference type="InParanoid" id="A7S310"/>
<gene>
    <name evidence="2" type="ORF">NEMVEDRAFT_v1g102563</name>
</gene>
<dbReference type="PRINTS" id="PR00838">
    <property type="entry name" value="V5ALLERGEN"/>
</dbReference>
<dbReference type="KEGG" id="nve:5513749"/>
<accession>A7S310</accession>
<dbReference type="InterPro" id="IPR002413">
    <property type="entry name" value="V5_allergen-like"/>
</dbReference>
<dbReference type="InterPro" id="IPR035940">
    <property type="entry name" value="CAP_sf"/>
</dbReference>
<dbReference type="InterPro" id="IPR018244">
    <property type="entry name" value="Allrgn_V5/Tpx1_CS"/>
</dbReference>
<sequence>KQECLKAHNTKRALHGARPLTWDNSLARDAGKWSLLLANSNTFKHAPNSDEGENLYYISKVSASPVTCVEAVKAWYDEVVDYPFNNPPESVFQVSGAPIGHFTQIVWKDTRRLGVAIARIKRGLWYSTYIVARYSPPGNYNGEFTQQVGSIRA</sequence>
<dbReference type="PhylomeDB" id="A7S310"/>